<gene>
    <name evidence="9" type="ORF">AB0O96_10275</name>
</gene>
<feature type="transmembrane region" description="Helical" evidence="7">
    <location>
        <begin position="220"/>
        <end position="240"/>
    </location>
</feature>
<keyword evidence="5 7" id="KW-0472">Membrane</keyword>
<evidence type="ECO:0000256" key="2">
    <source>
        <dbReference type="ARBA" id="ARBA00022448"/>
    </source>
</evidence>
<feature type="compositionally biased region" description="Low complexity" evidence="6">
    <location>
        <begin position="482"/>
        <end position="506"/>
    </location>
</feature>
<evidence type="ECO:0000256" key="3">
    <source>
        <dbReference type="ARBA" id="ARBA00022692"/>
    </source>
</evidence>
<dbReference type="Gene3D" id="1.20.1720.10">
    <property type="entry name" value="Multidrug resistance protein D"/>
    <property type="match status" value="1"/>
</dbReference>
<evidence type="ECO:0000259" key="8">
    <source>
        <dbReference type="PROSITE" id="PS50850"/>
    </source>
</evidence>
<feature type="transmembrane region" description="Helical" evidence="7">
    <location>
        <begin position="424"/>
        <end position="444"/>
    </location>
</feature>
<dbReference type="InterPro" id="IPR036259">
    <property type="entry name" value="MFS_trans_sf"/>
</dbReference>
<proteinExistence type="predicted"/>
<feature type="transmembrane region" description="Helical" evidence="7">
    <location>
        <begin position="377"/>
        <end position="403"/>
    </location>
</feature>
<comment type="caution">
    <text evidence="9">The sequence shown here is derived from an EMBL/GenBank/DDBJ whole genome shotgun (WGS) entry which is preliminary data.</text>
</comment>
<feature type="transmembrane region" description="Helical" evidence="7">
    <location>
        <begin position="325"/>
        <end position="341"/>
    </location>
</feature>
<keyword evidence="3 7" id="KW-0812">Transmembrane</keyword>
<sequence length="537" mass="56661">MSHTTFEPVTSPSRESAPATIVGKTISQAWLPFAALCLCFFVEMVDNTVLTIALPTMGRDLHASTTQLQWVTGAYSLMFGSLLLTSGSLADRFGRRRVLTVGLAGFGLVSALVWLVQDAGQLIALRAVMGMFAACMAPVTMSLVFRLFDDEKVRMRAISIMVIIGMSAMALGPVVAGGALESVSWHWLLFVNTPIAAFAILGLLYGVPKDTAEDLHTTPLDLPAALATMAAMGLGCYALTSGVDNGWTSPVTLACFVGAALAVVVFIARERRAAHPMIDLAVLTRPTVRGAALAQLGSSVAMMAAMFMLILHFQYALGWSPMKAGLGNLPFVVMMIISSPVSEKLIARFGHRVTCMIATASVVLGTLVLAFGVEHGYWVLAAGMGLMAMGLRIIMTVCAVALIEAMPEDQTSMGTALNDVSQELGNSLGTAVVGTILAALVARTLPDGLWSADFLESFFHGERVIYLVVAVLVAVISGYGSAPRSPIPTPRTSTEPRPAAPGVRPPVARRAHARPPLDGHGVSRATLSNNKGSRVPV</sequence>
<feature type="transmembrane region" description="Helical" evidence="7">
    <location>
        <begin position="98"/>
        <end position="117"/>
    </location>
</feature>
<evidence type="ECO:0000256" key="5">
    <source>
        <dbReference type="ARBA" id="ARBA00023136"/>
    </source>
</evidence>
<reference evidence="9 10" key="1">
    <citation type="submission" date="2024-06" db="EMBL/GenBank/DDBJ databases">
        <title>The Natural Products Discovery Center: Release of the First 8490 Sequenced Strains for Exploring Actinobacteria Biosynthetic Diversity.</title>
        <authorList>
            <person name="Kalkreuter E."/>
            <person name="Kautsar S.A."/>
            <person name="Yang D."/>
            <person name="Bader C.D."/>
            <person name="Teijaro C.N."/>
            <person name="Fluegel L."/>
            <person name="Davis C.M."/>
            <person name="Simpson J.R."/>
            <person name="Lauterbach L."/>
            <person name="Steele A.D."/>
            <person name="Gui C."/>
            <person name="Meng S."/>
            <person name="Li G."/>
            <person name="Viehrig K."/>
            <person name="Ye F."/>
            <person name="Su P."/>
            <person name="Kiefer A.F."/>
            <person name="Nichols A."/>
            <person name="Cepeda A.J."/>
            <person name="Yan W."/>
            <person name="Fan B."/>
            <person name="Jiang Y."/>
            <person name="Adhikari A."/>
            <person name="Zheng C.-J."/>
            <person name="Schuster L."/>
            <person name="Cowan T.M."/>
            <person name="Smanski M.J."/>
            <person name="Chevrette M.G."/>
            <person name="De Carvalho L.P.S."/>
            <person name="Shen B."/>
        </authorList>
    </citation>
    <scope>NUCLEOTIDE SEQUENCE [LARGE SCALE GENOMIC DNA]</scope>
    <source>
        <strain evidence="9 10">NPDC079179</strain>
    </source>
</reference>
<dbReference type="Gene3D" id="1.20.1250.20">
    <property type="entry name" value="MFS general substrate transporter like domains"/>
    <property type="match status" value="1"/>
</dbReference>
<evidence type="ECO:0000256" key="1">
    <source>
        <dbReference type="ARBA" id="ARBA00004651"/>
    </source>
</evidence>
<organism evidence="9 10">
    <name type="scientific">Kocuria salsicia</name>
    <dbReference type="NCBI Taxonomy" id="664639"/>
    <lineage>
        <taxon>Bacteria</taxon>
        <taxon>Bacillati</taxon>
        <taxon>Actinomycetota</taxon>
        <taxon>Actinomycetes</taxon>
        <taxon>Micrococcales</taxon>
        <taxon>Micrococcaceae</taxon>
        <taxon>Kocuria</taxon>
    </lineage>
</organism>
<feature type="transmembrane region" description="Helical" evidence="7">
    <location>
        <begin position="246"/>
        <end position="269"/>
    </location>
</feature>
<feature type="compositionally biased region" description="Polar residues" evidence="6">
    <location>
        <begin position="525"/>
        <end position="537"/>
    </location>
</feature>
<dbReference type="Pfam" id="PF07690">
    <property type="entry name" value="MFS_1"/>
    <property type="match status" value="2"/>
</dbReference>
<protein>
    <submittedName>
        <fullName evidence="9">MFS transporter</fullName>
    </submittedName>
</protein>
<evidence type="ECO:0000256" key="7">
    <source>
        <dbReference type="SAM" id="Phobius"/>
    </source>
</evidence>
<feature type="region of interest" description="Disordered" evidence="6">
    <location>
        <begin position="482"/>
        <end position="537"/>
    </location>
</feature>
<feature type="transmembrane region" description="Helical" evidence="7">
    <location>
        <begin position="353"/>
        <end position="371"/>
    </location>
</feature>
<dbReference type="PANTHER" id="PTHR42718">
    <property type="entry name" value="MAJOR FACILITATOR SUPERFAMILY MULTIDRUG TRANSPORTER MFSC"/>
    <property type="match status" value="1"/>
</dbReference>
<feature type="transmembrane region" description="Helical" evidence="7">
    <location>
        <begin position="185"/>
        <end position="208"/>
    </location>
</feature>
<keyword evidence="2" id="KW-0813">Transport</keyword>
<dbReference type="RefSeq" id="WP_363785240.1">
    <property type="nucleotide sequence ID" value="NZ_JBFBLL010000006.1"/>
</dbReference>
<dbReference type="EMBL" id="JBFBLL010000006">
    <property type="protein sequence ID" value="MEV8158575.1"/>
    <property type="molecule type" value="Genomic_DNA"/>
</dbReference>
<dbReference type="PRINTS" id="PR01036">
    <property type="entry name" value="TCRTETB"/>
</dbReference>
<feature type="domain" description="Major facilitator superfamily (MFS) profile" evidence="8">
    <location>
        <begin position="32"/>
        <end position="486"/>
    </location>
</feature>
<evidence type="ECO:0000256" key="4">
    <source>
        <dbReference type="ARBA" id="ARBA00022989"/>
    </source>
</evidence>
<name>A0ABV3KDU7_9MICC</name>
<feature type="transmembrane region" description="Helical" evidence="7">
    <location>
        <begin position="157"/>
        <end position="179"/>
    </location>
</feature>
<feature type="transmembrane region" description="Helical" evidence="7">
    <location>
        <begin position="464"/>
        <end position="482"/>
    </location>
</feature>
<dbReference type="InterPro" id="IPR011701">
    <property type="entry name" value="MFS"/>
</dbReference>
<dbReference type="PROSITE" id="PS50850">
    <property type="entry name" value="MFS"/>
    <property type="match status" value="1"/>
</dbReference>
<feature type="transmembrane region" description="Helical" evidence="7">
    <location>
        <begin position="33"/>
        <end position="55"/>
    </location>
</feature>
<dbReference type="InterPro" id="IPR020846">
    <property type="entry name" value="MFS_dom"/>
</dbReference>
<dbReference type="CDD" id="cd17321">
    <property type="entry name" value="MFS_MMR_MDR_like"/>
    <property type="match status" value="1"/>
</dbReference>
<keyword evidence="4 7" id="KW-1133">Transmembrane helix</keyword>
<feature type="transmembrane region" description="Helical" evidence="7">
    <location>
        <begin position="290"/>
        <end position="313"/>
    </location>
</feature>
<comment type="subcellular location">
    <subcellularLocation>
        <location evidence="1">Cell membrane</location>
        <topology evidence="1">Multi-pass membrane protein</topology>
    </subcellularLocation>
</comment>
<evidence type="ECO:0000313" key="10">
    <source>
        <dbReference type="Proteomes" id="UP001553031"/>
    </source>
</evidence>
<feature type="transmembrane region" description="Helical" evidence="7">
    <location>
        <begin position="123"/>
        <end position="145"/>
    </location>
</feature>
<evidence type="ECO:0000256" key="6">
    <source>
        <dbReference type="SAM" id="MobiDB-lite"/>
    </source>
</evidence>
<accession>A0ABV3KDU7</accession>
<dbReference type="SUPFAM" id="SSF103473">
    <property type="entry name" value="MFS general substrate transporter"/>
    <property type="match status" value="1"/>
</dbReference>
<dbReference type="Proteomes" id="UP001553031">
    <property type="component" value="Unassembled WGS sequence"/>
</dbReference>
<dbReference type="PANTHER" id="PTHR42718:SF9">
    <property type="entry name" value="MAJOR FACILITATOR SUPERFAMILY MULTIDRUG TRANSPORTER MFSC"/>
    <property type="match status" value="1"/>
</dbReference>
<feature type="transmembrane region" description="Helical" evidence="7">
    <location>
        <begin position="67"/>
        <end position="86"/>
    </location>
</feature>
<keyword evidence="10" id="KW-1185">Reference proteome</keyword>
<evidence type="ECO:0000313" key="9">
    <source>
        <dbReference type="EMBL" id="MEV8158575.1"/>
    </source>
</evidence>